<dbReference type="HOGENOM" id="CLU_1885265_0_0_1"/>
<sequence length="135" mass="15273">MKRTTSRPRRSSTSANAKSIQFADAEPVISNSPSETEVVVKNVQEEVTVQVPEDKMEGVDEAEGGYMNDIHGFDRISPPCRGKKGLGRIKRNLWKHWSRYLRVLKIPSQNTRQKTMRVAAFPRQPTSNSSASLRF</sequence>
<evidence type="ECO:0000313" key="1">
    <source>
        <dbReference type="EMBL" id="KIL59274.1"/>
    </source>
</evidence>
<dbReference type="EMBL" id="KN818318">
    <property type="protein sequence ID" value="KIL59274.1"/>
    <property type="molecule type" value="Genomic_DNA"/>
</dbReference>
<name>A0A0C2SYP4_AMAMK</name>
<protein>
    <submittedName>
        <fullName evidence="1">Uncharacterized protein</fullName>
    </submittedName>
</protein>
<accession>A0A0C2SYP4</accession>
<dbReference type="AlphaFoldDB" id="A0A0C2SYP4"/>
<proteinExistence type="predicted"/>
<keyword evidence="2" id="KW-1185">Reference proteome</keyword>
<reference evidence="1 2" key="1">
    <citation type="submission" date="2014-04" db="EMBL/GenBank/DDBJ databases">
        <title>Evolutionary Origins and Diversification of the Mycorrhizal Mutualists.</title>
        <authorList>
            <consortium name="DOE Joint Genome Institute"/>
            <consortium name="Mycorrhizal Genomics Consortium"/>
            <person name="Kohler A."/>
            <person name="Kuo A."/>
            <person name="Nagy L.G."/>
            <person name="Floudas D."/>
            <person name="Copeland A."/>
            <person name="Barry K.W."/>
            <person name="Cichocki N."/>
            <person name="Veneault-Fourrey C."/>
            <person name="LaButti K."/>
            <person name="Lindquist E.A."/>
            <person name="Lipzen A."/>
            <person name="Lundell T."/>
            <person name="Morin E."/>
            <person name="Murat C."/>
            <person name="Riley R."/>
            <person name="Ohm R."/>
            <person name="Sun H."/>
            <person name="Tunlid A."/>
            <person name="Henrissat B."/>
            <person name="Grigoriev I.V."/>
            <person name="Hibbett D.S."/>
            <person name="Martin F."/>
        </authorList>
    </citation>
    <scope>NUCLEOTIDE SEQUENCE [LARGE SCALE GENOMIC DNA]</scope>
    <source>
        <strain evidence="1 2">Koide BX008</strain>
    </source>
</reference>
<dbReference type="Proteomes" id="UP000054549">
    <property type="component" value="Unassembled WGS sequence"/>
</dbReference>
<organism evidence="1 2">
    <name type="scientific">Amanita muscaria (strain Koide BX008)</name>
    <dbReference type="NCBI Taxonomy" id="946122"/>
    <lineage>
        <taxon>Eukaryota</taxon>
        <taxon>Fungi</taxon>
        <taxon>Dikarya</taxon>
        <taxon>Basidiomycota</taxon>
        <taxon>Agaricomycotina</taxon>
        <taxon>Agaricomycetes</taxon>
        <taxon>Agaricomycetidae</taxon>
        <taxon>Agaricales</taxon>
        <taxon>Pluteineae</taxon>
        <taxon>Amanitaceae</taxon>
        <taxon>Amanita</taxon>
    </lineage>
</organism>
<dbReference type="InParanoid" id="A0A0C2SYP4"/>
<gene>
    <name evidence="1" type="ORF">M378DRAFT_14897</name>
</gene>
<evidence type="ECO:0000313" key="2">
    <source>
        <dbReference type="Proteomes" id="UP000054549"/>
    </source>
</evidence>